<dbReference type="SUPFAM" id="SSF47413">
    <property type="entry name" value="lambda repressor-like DNA-binding domains"/>
    <property type="match status" value="1"/>
</dbReference>
<gene>
    <name evidence="6" type="ORF">SAMN05877838_2950</name>
</gene>
<dbReference type="PANTHER" id="PTHR46797">
    <property type="entry name" value="HTH-TYPE TRANSCRIPTIONAL REGULATOR"/>
    <property type="match status" value="1"/>
</dbReference>
<name>A0A286IFC7_9HYPH</name>
<dbReference type="Pfam" id="PF06114">
    <property type="entry name" value="Peptidase_M78"/>
    <property type="match status" value="1"/>
</dbReference>
<evidence type="ECO:0000256" key="2">
    <source>
        <dbReference type="ARBA" id="ARBA00023015"/>
    </source>
</evidence>
<dbReference type="PROSITE" id="PS50943">
    <property type="entry name" value="HTH_CROC1"/>
    <property type="match status" value="1"/>
</dbReference>
<dbReference type="GO" id="GO:0003677">
    <property type="term" value="F:DNA binding"/>
    <property type="evidence" value="ECO:0007669"/>
    <property type="project" value="UniProtKB-KW"/>
</dbReference>
<dbReference type="PANTHER" id="PTHR46797:SF23">
    <property type="entry name" value="HTH-TYPE TRANSCRIPTIONAL REGULATOR SUTR"/>
    <property type="match status" value="1"/>
</dbReference>
<reference evidence="7" key="1">
    <citation type="submission" date="2017-08" db="EMBL/GenBank/DDBJ databases">
        <authorList>
            <person name="Varghese N."/>
            <person name="Submissions S."/>
        </authorList>
    </citation>
    <scope>NUCLEOTIDE SEQUENCE [LARGE SCALE GENOMIC DNA]</scope>
    <source>
        <strain evidence="7">KCTC 23107</strain>
    </source>
</reference>
<keyword evidence="3" id="KW-0238">DNA-binding</keyword>
<dbReference type="SMART" id="SM00530">
    <property type="entry name" value="HTH_XRE"/>
    <property type="match status" value="1"/>
</dbReference>
<keyword evidence="7" id="KW-1185">Reference proteome</keyword>
<evidence type="ECO:0000313" key="7">
    <source>
        <dbReference type="Proteomes" id="UP000219465"/>
    </source>
</evidence>
<dbReference type="InterPro" id="IPR050807">
    <property type="entry name" value="TransReg_Diox_bact_type"/>
</dbReference>
<dbReference type="InterPro" id="IPR026281">
    <property type="entry name" value="HTH_RamB"/>
</dbReference>
<protein>
    <submittedName>
        <fullName evidence="6">MerR family transcriptional regulator</fullName>
    </submittedName>
</protein>
<dbReference type="Proteomes" id="UP000219465">
    <property type="component" value="Unassembled WGS sequence"/>
</dbReference>
<dbReference type="InterPro" id="IPR018653">
    <property type="entry name" value="ScfR_C"/>
</dbReference>
<dbReference type="EMBL" id="OCPC01000004">
    <property type="protein sequence ID" value="SOE18039.1"/>
    <property type="molecule type" value="Genomic_DNA"/>
</dbReference>
<dbReference type="InterPro" id="IPR001387">
    <property type="entry name" value="Cro/C1-type_HTH"/>
</dbReference>
<evidence type="ECO:0000256" key="4">
    <source>
        <dbReference type="ARBA" id="ARBA00023163"/>
    </source>
</evidence>
<dbReference type="PIRSF" id="PIRSF019251">
    <property type="entry name" value="Rv0465c"/>
    <property type="match status" value="1"/>
</dbReference>
<dbReference type="OrthoDB" id="1123084at2"/>
<evidence type="ECO:0000256" key="1">
    <source>
        <dbReference type="ARBA" id="ARBA00007227"/>
    </source>
</evidence>
<proteinExistence type="inferred from homology"/>
<dbReference type="Gene3D" id="1.10.260.40">
    <property type="entry name" value="lambda repressor-like DNA-binding domains"/>
    <property type="match status" value="1"/>
</dbReference>
<keyword evidence="4" id="KW-0804">Transcription</keyword>
<dbReference type="GO" id="GO:0003700">
    <property type="term" value="F:DNA-binding transcription factor activity"/>
    <property type="evidence" value="ECO:0007669"/>
    <property type="project" value="TreeGrafter"/>
</dbReference>
<accession>A0A286IFC7</accession>
<dbReference type="RefSeq" id="WP_097108514.1">
    <property type="nucleotide sequence ID" value="NZ_OCPC01000004.1"/>
</dbReference>
<dbReference type="GO" id="GO:0005829">
    <property type="term" value="C:cytosol"/>
    <property type="evidence" value="ECO:0007669"/>
    <property type="project" value="TreeGrafter"/>
</dbReference>
<organism evidence="6 7">
    <name type="scientific">Hoeflea halophila</name>
    <dbReference type="NCBI Taxonomy" id="714899"/>
    <lineage>
        <taxon>Bacteria</taxon>
        <taxon>Pseudomonadati</taxon>
        <taxon>Pseudomonadota</taxon>
        <taxon>Alphaproteobacteria</taxon>
        <taxon>Hyphomicrobiales</taxon>
        <taxon>Rhizobiaceae</taxon>
        <taxon>Hoeflea</taxon>
    </lineage>
</organism>
<dbReference type="InterPro" id="IPR010982">
    <property type="entry name" value="Lambda_DNA-bd_dom_sf"/>
</dbReference>
<evidence type="ECO:0000256" key="3">
    <source>
        <dbReference type="ARBA" id="ARBA00023125"/>
    </source>
</evidence>
<dbReference type="Pfam" id="PF09856">
    <property type="entry name" value="ScfRs"/>
    <property type="match status" value="1"/>
</dbReference>
<evidence type="ECO:0000259" key="5">
    <source>
        <dbReference type="PROSITE" id="PS50943"/>
    </source>
</evidence>
<comment type="similarity">
    <text evidence="1">Belongs to the short-chain fatty acyl-CoA assimilation regulator (ScfR) family.</text>
</comment>
<sequence length="480" mass="52635">MRTRKLFIGGKIRAIRGEQGLTQAGFAQKLGISTSYLNQIENNQRHVSASVLLALAEAFSVDITTLSDQDTDRLLADVSEALADPVTGGAQPSLTDVKLVVQNAPSFARAFLSLHQAMRRSGDQLAELDETLERSGALSEPTPYEEVRDFFHYVDNYIHELDLAGEALSRDLAKSRGISLKALADHIERRHRVRVVIGSGGGSGAGRDEPNGSGLRRFDPVSRVLWLNPRTPASTQAFQIACQIALIEHDTDMTRIIEGARFRSADAAGICRIGLANYFAGAALLPYGTFSAAARELRHDLVLLADRFSTSLEQVAHRLSTLQRPSQKGVPFFFARVDKAGNITKRHSATKLQFARFGSACPLWNAHSAFETPNRIIRQLAETPDGVRYLCLATAVSKPSGGWRDPVQSYALALGCEVAHAGELVYADDLDIARAEAFEPIGVSCRICERRNCHQRAVPPLKRRLIVDPNTRRTVPYGLE</sequence>
<dbReference type="AlphaFoldDB" id="A0A286IFC7"/>
<dbReference type="InterPro" id="IPR010359">
    <property type="entry name" value="IrrE_HExxH"/>
</dbReference>
<keyword evidence="2" id="KW-0805">Transcription regulation</keyword>
<dbReference type="Pfam" id="PF01381">
    <property type="entry name" value="HTH_3"/>
    <property type="match status" value="1"/>
</dbReference>
<dbReference type="CDD" id="cd00093">
    <property type="entry name" value="HTH_XRE"/>
    <property type="match status" value="1"/>
</dbReference>
<feature type="domain" description="HTH cro/C1-type" evidence="5">
    <location>
        <begin position="12"/>
        <end position="66"/>
    </location>
</feature>
<evidence type="ECO:0000313" key="6">
    <source>
        <dbReference type="EMBL" id="SOE18039.1"/>
    </source>
</evidence>